<dbReference type="Pfam" id="PF22784">
    <property type="entry name" value="PTP-SAK"/>
    <property type="match status" value="1"/>
</dbReference>
<dbReference type="SUPFAM" id="SSF52799">
    <property type="entry name" value="(Phosphotyrosine protein) phosphatases II"/>
    <property type="match status" value="1"/>
</dbReference>
<dbReference type="InterPro" id="IPR057023">
    <property type="entry name" value="PTP-SAK"/>
</dbReference>
<dbReference type="AlphaFoldDB" id="A0A844BAL8"/>
<gene>
    <name evidence="3" type="ORF">GH815_10710</name>
</gene>
<keyword evidence="1" id="KW-0378">Hydrolase</keyword>
<evidence type="ECO:0000256" key="1">
    <source>
        <dbReference type="ARBA" id="ARBA00022801"/>
    </source>
</evidence>
<dbReference type="InterPro" id="IPR029021">
    <property type="entry name" value="Prot-tyrosine_phosphatase-like"/>
</dbReference>
<dbReference type="Gene3D" id="3.90.190.10">
    <property type="entry name" value="Protein tyrosine phosphatase superfamily"/>
    <property type="match status" value="1"/>
</dbReference>
<keyword evidence="4" id="KW-1185">Reference proteome</keyword>
<feature type="domain" description="Swiss Army Knife protein DSP-PTPase phosphatase" evidence="2">
    <location>
        <begin position="134"/>
        <end position="226"/>
    </location>
</feature>
<dbReference type="Proteomes" id="UP000466730">
    <property type="component" value="Unassembled WGS sequence"/>
</dbReference>
<dbReference type="OrthoDB" id="9814896at2"/>
<dbReference type="EMBL" id="WJPO01000015">
    <property type="protein sequence ID" value="MRH21464.1"/>
    <property type="molecule type" value="Genomic_DNA"/>
</dbReference>
<protein>
    <submittedName>
        <fullName evidence="3">Protein tyrosine phosphatase</fullName>
    </submittedName>
</protein>
<comment type="caution">
    <text evidence="3">The sequence shown here is derived from an EMBL/GenBank/DDBJ whole genome shotgun (WGS) entry which is preliminary data.</text>
</comment>
<reference evidence="3 4" key="1">
    <citation type="submission" date="2019-11" db="EMBL/GenBank/DDBJ databases">
        <title>Draft Whole-Genome sequence of the marine photosynthetic bacterium Rhodovulum strictum DSM 11289.</title>
        <authorList>
            <person name="Kyndt J.A."/>
            <person name="Meyer T.E."/>
        </authorList>
    </citation>
    <scope>NUCLEOTIDE SEQUENCE [LARGE SCALE GENOMIC DNA]</scope>
    <source>
        <strain evidence="3 4">DSM 11289</strain>
    </source>
</reference>
<evidence type="ECO:0000259" key="2">
    <source>
        <dbReference type="Pfam" id="PF22784"/>
    </source>
</evidence>
<sequence length="293" mass="33287">MFAHFEWPAMEPSSTAVFDAPLYRPAHRLAARARDAEAPGMASACQGRPFGLSRHLVPQGAGETMFDQLKTRLKTLDGRMRDAFDGAFATPAGRRAAFWHFQLMDHAFLRRLWTNLYPVAPGVWRSNQPDPRRLRRYRDMGIRTVLSLRGSGASSHFLFEQEACRELGLTLVTSKLYARRLAPRDELLTLLDLFETIEKPFVMHCKSGSDRAGIASALYLLHVEGATIDAARRMLHWRFIHFRRSASGVLDEMLDSYEVDTRAAPMPLRDWIATRYDPPAIEAAFRARRNGGR</sequence>
<evidence type="ECO:0000313" key="4">
    <source>
        <dbReference type="Proteomes" id="UP000466730"/>
    </source>
</evidence>
<evidence type="ECO:0000313" key="3">
    <source>
        <dbReference type="EMBL" id="MRH21464.1"/>
    </source>
</evidence>
<accession>A0A844BAL8</accession>
<proteinExistence type="predicted"/>
<name>A0A844BAL8_9RHOB</name>
<organism evidence="3 4">
    <name type="scientific">Rhodovulum strictum</name>
    <dbReference type="NCBI Taxonomy" id="58314"/>
    <lineage>
        <taxon>Bacteria</taxon>
        <taxon>Pseudomonadati</taxon>
        <taxon>Pseudomonadota</taxon>
        <taxon>Alphaproteobacteria</taxon>
        <taxon>Rhodobacterales</taxon>
        <taxon>Paracoccaceae</taxon>
        <taxon>Rhodovulum</taxon>
    </lineage>
</organism>
<dbReference type="GO" id="GO:0016791">
    <property type="term" value="F:phosphatase activity"/>
    <property type="evidence" value="ECO:0007669"/>
    <property type="project" value="UniProtKB-ARBA"/>
</dbReference>